<dbReference type="PANTHER" id="PTHR30273:SF2">
    <property type="entry name" value="PROTEIN FECR"/>
    <property type="match status" value="1"/>
</dbReference>
<gene>
    <name evidence="4" type="ORF">Pla8534_00210</name>
</gene>
<dbReference type="Pfam" id="PF04773">
    <property type="entry name" value="FecR"/>
    <property type="match status" value="1"/>
</dbReference>
<name>A0A518DKB1_9BACT</name>
<evidence type="ECO:0000256" key="2">
    <source>
        <dbReference type="SAM" id="Phobius"/>
    </source>
</evidence>
<keyword evidence="5" id="KW-1185">Reference proteome</keyword>
<dbReference type="GO" id="GO:0016989">
    <property type="term" value="F:sigma factor antagonist activity"/>
    <property type="evidence" value="ECO:0007669"/>
    <property type="project" value="TreeGrafter"/>
</dbReference>
<dbReference type="AlphaFoldDB" id="A0A518DKB1"/>
<accession>A0A518DKB1</accession>
<feature type="domain" description="FecR protein" evidence="3">
    <location>
        <begin position="178"/>
        <end position="261"/>
    </location>
</feature>
<protein>
    <submittedName>
        <fullName evidence="4">FecR protein</fullName>
    </submittedName>
</protein>
<dbReference type="InterPro" id="IPR012373">
    <property type="entry name" value="Ferrdict_sens_TM"/>
</dbReference>
<evidence type="ECO:0000313" key="4">
    <source>
        <dbReference type="EMBL" id="QDU92276.1"/>
    </source>
</evidence>
<dbReference type="PANTHER" id="PTHR30273">
    <property type="entry name" value="PERIPLASMIC SIGNAL SENSOR AND SIGMA FACTOR ACTIVATOR FECR-RELATED"/>
    <property type="match status" value="1"/>
</dbReference>
<evidence type="ECO:0000256" key="1">
    <source>
        <dbReference type="SAM" id="MobiDB-lite"/>
    </source>
</evidence>
<feature type="compositionally biased region" description="Basic and acidic residues" evidence="1">
    <location>
        <begin position="547"/>
        <end position="565"/>
    </location>
</feature>
<dbReference type="Proteomes" id="UP000317648">
    <property type="component" value="Chromosome"/>
</dbReference>
<keyword evidence="2" id="KW-1133">Transmembrane helix</keyword>
<dbReference type="InterPro" id="IPR006860">
    <property type="entry name" value="FecR"/>
</dbReference>
<organism evidence="4 5">
    <name type="scientific">Lignipirellula cremea</name>
    <dbReference type="NCBI Taxonomy" id="2528010"/>
    <lineage>
        <taxon>Bacteria</taxon>
        <taxon>Pseudomonadati</taxon>
        <taxon>Planctomycetota</taxon>
        <taxon>Planctomycetia</taxon>
        <taxon>Pirellulales</taxon>
        <taxon>Pirellulaceae</taxon>
        <taxon>Lignipirellula</taxon>
    </lineage>
</organism>
<dbReference type="KEGG" id="lcre:Pla8534_00210"/>
<dbReference type="Gene3D" id="2.60.120.1440">
    <property type="match status" value="1"/>
</dbReference>
<feature type="transmembrane region" description="Helical" evidence="2">
    <location>
        <begin position="114"/>
        <end position="134"/>
    </location>
</feature>
<keyword evidence="2" id="KW-0472">Membrane</keyword>
<evidence type="ECO:0000259" key="3">
    <source>
        <dbReference type="Pfam" id="PF04773"/>
    </source>
</evidence>
<dbReference type="OrthoDB" id="292867at2"/>
<reference evidence="4 5" key="1">
    <citation type="submission" date="2019-02" db="EMBL/GenBank/DDBJ databases">
        <title>Deep-cultivation of Planctomycetes and their phenomic and genomic characterization uncovers novel biology.</title>
        <authorList>
            <person name="Wiegand S."/>
            <person name="Jogler M."/>
            <person name="Boedeker C."/>
            <person name="Pinto D."/>
            <person name="Vollmers J."/>
            <person name="Rivas-Marin E."/>
            <person name="Kohn T."/>
            <person name="Peeters S.H."/>
            <person name="Heuer A."/>
            <person name="Rast P."/>
            <person name="Oberbeckmann S."/>
            <person name="Bunk B."/>
            <person name="Jeske O."/>
            <person name="Meyerdierks A."/>
            <person name="Storesund J.E."/>
            <person name="Kallscheuer N."/>
            <person name="Luecker S."/>
            <person name="Lage O.M."/>
            <person name="Pohl T."/>
            <person name="Merkel B.J."/>
            <person name="Hornburger P."/>
            <person name="Mueller R.-W."/>
            <person name="Bruemmer F."/>
            <person name="Labrenz M."/>
            <person name="Spormann A.M."/>
            <person name="Op den Camp H."/>
            <person name="Overmann J."/>
            <person name="Amann R."/>
            <person name="Jetten M.S.M."/>
            <person name="Mascher T."/>
            <person name="Medema M.H."/>
            <person name="Devos D.P."/>
            <person name="Kaster A.-K."/>
            <person name="Ovreas L."/>
            <person name="Rohde M."/>
            <person name="Galperin M.Y."/>
            <person name="Jogler C."/>
        </authorList>
    </citation>
    <scope>NUCLEOTIDE SEQUENCE [LARGE SCALE GENOMIC DNA]</scope>
    <source>
        <strain evidence="4 5">Pla85_3_4</strain>
    </source>
</reference>
<dbReference type="EMBL" id="CP036433">
    <property type="protein sequence ID" value="QDU92276.1"/>
    <property type="molecule type" value="Genomic_DNA"/>
</dbReference>
<proteinExistence type="predicted"/>
<keyword evidence="2" id="KW-0812">Transmembrane</keyword>
<sequence>MRAANVGCGRVLNSSIRMNDKPNQLDRLQQLADIAWRGELSRAEARELEDLLTDDPEAQECFVDYFQLDAELRMIVNSQQSLKTVRERIEAVEVAGAPRSGVATDSPGLGRPRVWRFSAAIAISLLIAFGWFVIRDRWSPPENETVAILKAMDGCRWEAEPLSVGDELRTGQTFRLKEGVVEIQFASGATVVLKGPAALQLDSARGAHLQNGTLSAFVPSQAVGFVIDAPGLKVVDLGTRFGLTTTAGGATEVHVFEGQVQASLVDRQGESLQTVTLKKSEAAVIEPVKLTLSQSAAALDQFVFDHSLKQDSARRVPLAINGGSSWEGWTLQGASNQLGIYGSGSTDDVYNIYTTVFTFDNHTVSGKPAGSAGFAPGAHSVGAFANGHTVLGIGIERTSGSPIATPTVKFDLGNDSYAAASSVGGEDGKTNDSNAHAGDFNTQFNYDQRNTWKTETLAVFDGLGKFGELTGNRVTYDYAFRAFAVKDPASNQTFSCQLFFDLDAMDALYGPGNPGVGIGAFGSTLTFAINGAGSNHAVIENLSLVPGDHHQKPPSDIRPGKRYPD</sequence>
<evidence type="ECO:0000313" key="5">
    <source>
        <dbReference type="Proteomes" id="UP000317648"/>
    </source>
</evidence>
<feature type="region of interest" description="Disordered" evidence="1">
    <location>
        <begin position="544"/>
        <end position="565"/>
    </location>
</feature>